<dbReference type="InterPro" id="IPR002560">
    <property type="entry name" value="Transposase_DDE"/>
</dbReference>
<dbReference type="RefSeq" id="WP_058385144.1">
    <property type="nucleotide sequence ID" value="NZ_CP013661.2"/>
</dbReference>
<feature type="domain" description="Transposase IS204/IS1001/IS1096/IS1165 DDE" evidence="1">
    <location>
        <begin position="9"/>
        <end position="153"/>
    </location>
</feature>
<dbReference type="EMBL" id="CP013661">
    <property type="protein sequence ID" value="ALS78485.1"/>
    <property type="molecule type" value="Genomic_DNA"/>
</dbReference>
<proteinExistence type="predicted"/>
<name>A0ABN4JXG7_9BACL</name>
<organism evidence="2 3">
    <name type="scientific">Planococcus kocurii</name>
    <dbReference type="NCBI Taxonomy" id="1374"/>
    <lineage>
        <taxon>Bacteria</taxon>
        <taxon>Bacillati</taxon>
        <taxon>Bacillota</taxon>
        <taxon>Bacilli</taxon>
        <taxon>Bacillales</taxon>
        <taxon>Caryophanaceae</taxon>
        <taxon>Planococcus</taxon>
    </lineage>
</organism>
<sequence>MIPRPLPFVGIDDFAFKKRFTYGTIFIDLQTHQPLDILNTRQPEGVTKWLKNYPAIKLITRDGSKTYAAAVKEASPAILQIADRWHLLHQLFEALKKTVFALLPATWTPPSPEQSTHPTEEVNLKLRKHERLRVQNEEKRWRRIQQVQSLYKEGYTKTEIHERLNISFGTVRNDLSKTEKPKLRRTSAFQRFRPLIRSLIQEKRASSYIEEICRSEGYKGSVSTLTNMISEERKQLKQGRPATVSIRQEVLRILWDTEKENHYDRFQKLHPNLLDTFPQIMKLDELVHSFRQLFKDKNVEHLLVWLKKEEQGNFSFIRTFVQGILQDLSAVKLSIEQPWSNGPTEGQVNRLKTIKRMMYGRAGFQVLRNRVLYRW</sequence>
<accession>A0ABN4JXG7</accession>
<dbReference type="NCBIfam" id="NF033550">
    <property type="entry name" value="transpos_ISL3"/>
    <property type="match status" value="1"/>
</dbReference>
<dbReference type="Pfam" id="PF01610">
    <property type="entry name" value="DDE_Tnp_ISL3"/>
    <property type="match status" value="2"/>
</dbReference>
<dbReference type="PANTHER" id="PTHR33498:SF1">
    <property type="entry name" value="TRANSPOSASE FOR INSERTION SEQUENCE ELEMENT IS1557"/>
    <property type="match status" value="1"/>
</dbReference>
<evidence type="ECO:0000259" key="1">
    <source>
        <dbReference type="Pfam" id="PF01610"/>
    </source>
</evidence>
<reference evidence="2" key="1">
    <citation type="submission" date="2016-01" db="EMBL/GenBank/DDBJ databases">
        <title>Complete genome of Planococcus kocurri type strain.</title>
        <authorList>
            <person name="See-Too W.S."/>
        </authorList>
    </citation>
    <scope>NUCLEOTIDE SEQUENCE [LARGE SCALE GENOMIC DNA]</scope>
    <source>
        <strain evidence="2">ATCC 43650</strain>
    </source>
</reference>
<keyword evidence="3" id="KW-1185">Reference proteome</keyword>
<evidence type="ECO:0000313" key="2">
    <source>
        <dbReference type="EMBL" id="ALS78485.1"/>
    </source>
</evidence>
<dbReference type="Proteomes" id="UP000065533">
    <property type="component" value="Chromosome"/>
</dbReference>
<dbReference type="PANTHER" id="PTHR33498">
    <property type="entry name" value="TRANSPOSASE FOR INSERTION SEQUENCE ELEMENT IS1557"/>
    <property type="match status" value="1"/>
</dbReference>
<evidence type="ECO:0000313" key="3">
    <source>
        <dbReference type="Proteomes" id="UP000065533"/>
    </source>
</evidence>
<gene>
    <name evidence="2" type="ORF">AUO94_07340</name>
</gene>
<dbReference type="InterPro" id="IPR047951">
    <property type="entry name" value="Transpos_ISL3"/>
</dbReference>
<feature type="domain" description="Transposase IS204/IS1001/IS1096/IS1165 DDE" evidence="1">
    <location>
        <begin position="227"/>
        <end position="371"/>
    </location>
</feature>
<protein>
    <recommendedName>
        <fullName evidence="1">Transposase IS204/IS1001/IS1096/IS1165 DDE domain-containing protein</fullName>
    </recommendedName>
</protein>